<proteinExistence type="predicted"/>
<sequence length="111" mass="12594">MAVKMVHEVMFCAIVLCSMLLTVQTAPTSERRPLDALQVVPIGQEPFETLSSDASQHSRSKRAIIFRPLFVYRQQQIKKQHVLDGYNLPKSNPDKQDINNYAGQLPAGFFF</sequence>
<evidence type="ECO:0000313" key="3">
    <source>
        <dbReference type="Proteomes" id="UP000075884"/>
    </source>
</evidence>
<dbReference type="AlphaFoldDB" id="A0A182NMC7"/>
<accession>A0A182NMC7</accession>
<feature type="chain" id="PRO_5008130117" evidence="1">
    <location>
        <begin position="26"/>
        <end position="111"/>
    </location>
</feature>
<evidence type="ECO:0000256" key="1">
    <source>
        <dbReference type="SAM" id="SignalP"/>
    </source>
</evidence>
<organism evidence="2 3">
    <name type="scientific">Anopheles dirus</name>
    <dbReference type="NCBI Taxonomy" id="7168"/>
    <lineage>
        <taxon>Eukaryota</taxon>
        <taxon>Metazoa</taxon>
        <taxon>Ecdysozoa</taxon>
        <taxon>Arthropoda</taxon>
        <taxon>Hexapoda</taxon>
        <taxon>Insecta</taxon>
        <taxon>Pterygota</taxon>
        <taxon>Neoptera</taxon>
        <taxon>Endopterygota</taxon>
        <taxon>Diptera</taxon>
        <taxon>Nematocera</taxon>
        <taxon>Culicoidea</taxon>
        <taxon>Culicidae</taxon>
        <taxon>Anophelinae</taxon>
        <taxon>Anopheles</taxon>
    </lineage>
</organism>
<protein>
    <submittedName>
        <fullName evidence="2">Uncharacterized protein</fullName>
    </submittedName>
</protein>
<reference evidence="2" key="2">
    <citation type="submission" date="2020-05" db="UniProtKB">
        <authorList>
            <consortium name="EnsemblMetazoa"/>
        </authorList>
    </citation>
    <scope>IDENTIFICATION</scope>
    <source>
        <strain evidence="2">WRAIR2</strain>
    </source>
</reference>
<dbReference type="VEuPathDB" id="VectorBase:ADIR008812"/>
<name>A0A182NMC7_9DIPT</name>
<evidence type="ECO:0000313" key="2">
    <source>
        <dbReference type="EnsemblMetazoa" id="ADIR008812-PA"/>
    </source>
</evidence>
<feature type="signal peptide" evidence="1">
    <location>
        <begin position="1"/>
        <end position="25"/>
    </location>
</feature>
<dbReference type="Proteomes" id="UP000075884">
    <property type="component" value="Unassembled WGS sequence"/>
</dbReference>
<keyword evidence="1" id="KW-0732">Signal</keyword>
<reference evidence="3" key="1">
    <citation type="submission" date="2013-03" db="EMBL/GenBank/DDBJ databases">
        <title>The Genome Sequence of Anopheles dirus WRAIR2.</title>
        <authorList>
            <consortium name="The Broad Institute Genomics Platform"/>
            <person name="Neafsey D.E."/>
            <person name="Walton C."/>
            <person name="Walker B."/>
            <person name="Young S.K."/>
            <person name="Zeng Q."/>
            <person name="Gargeya S."/>
            <person name="Fitzgerald M."/>
            <person name="Haas B."/>
            <person name="Abouelleil A."/>
            <person name="Allen A.W."/>
            <person name="Alvarado L."/>
            <person name="Arachchi H.M."/>
            <person name="Berlin A.M."/>
            <person name="Chapman S.B."/>
            <person name="Gainer-Dewar J."/>
            <person name="Goldberg J."/>
            <person name="Griggs A."/>
            <person name="Gujja S."/>
            <person name="Hansen M."/>
            <person name="Howarth C."/>
            <person name="Imamovic A."/>
            <person name="Ireland A."/>
            <person name="Larimer J."/>
            <person name="McCowan C."/>
            <person name="Murphy C."/>
            <person name="Pearson M."/>
            <person name="Poon T.W."/>
            <person name="Priest M."/>
            <person name="Roberts A."/>
            <person name="Saif S."/>
            <person name="Shea T."/>
            <person name="Sisk P."/>
            <person name="Sykes S."/>
            <person name="Wortman J."/>
            <person name="Nusbaum C."/>
            <person name="Birren B."/>
        </authorList>
    </citation>
    <scope>NUCLEOTIDE SEQUENCE [LARGE SCALE GENOMIC DNA]</scope>
    <source>
        <strain evidence="3">WRAIR2</strain>
    </source>
</reference>
<keyword evidence="3" id="KW-1185">Reference proteome</keyword>
<dbReference type="EnsemblMetazoa" id="ADIR008812-RA">
    <property type="protein sequence ID" value="ADIR008812-PA"/>
    <property type="gene ID" value="ADIR008812"/>
</dbReference>